<dbReference type="Gene3D" id="2.130.10.10">
    <property type="entry name" value="YVTN repeat-like/Quinoprotein amine dehydrogenase"/>
    <property type="match status" value="2"/>
</dbReference>
<dbReference type="Pfam" id="PF00078">
    <property type="entry name" value="RVT_1"/>
    <property type="match status" value="1"/>
</dbReference>
<dbReference type="Pfam" id="PF03178">
    <property type="entry name" value="CPSF_A"/>
    <property type="match status" value="1"/>
</dbReference>
<dbReference type="EMBL" id="OIVN01002212">
    <property type="protein sequence ID" value="SPD01521.1"/>
    <property type="molecule type" value="Genomic_DNA"/>
</dbReference>
<evidence type="ECO:0008006" key="6">
    <source>
        <dbReference type="Google" id="ProtNLM"/>
    </source>
</evidence>
<reference evidence="5" key="1">
    <citation type="submission" date="2018-02" db="EMBL/GenBank/DDBJ databases">
        <authorList>
            <person name="Cohen D.B."/>
            <person name="Kent A.D."/>
        </authorList>
    </citation>
    <scope>NUCLEOTIDE SEQUENCE</scope>
</reference>
<dbReference type="FunFam" id="2.130.10.10:FF:000437">
    <property type="entry name" value="cleavage and polyadenylation specificity factor subunit 1"/>
    <property type="match status" value="1"/>
</dbReference>
<organism evidence="5">
    <name type="scientific">Fagus sylvatica</name>
    <name type="common">Beechnut</name>
    <dbReference type="NCBI Taxonomy" id="28930"/>
    <lineage>
        <taxon>Eukaryota</taxon>
        <taxon>Viridiplantae</taxon>
        <taxon>Streptophyta</taxon>
        <taxon>Embryophyta</taxon>
        <taxon>Tracheophyta</taxon>
        <taxon>Spermatophyta</taxon>
        <taxon>Magnoliopsida</taxon>
        <taxon>eudicotyledons</taxon>
        <taxon>Gunneridae</taxon>
        <taxon>Pentapetalae</taxon>
        <taxon>rosids</taxon>
        <taxon>fabids</taxon>
        <taxon>Fagales</taxon>
        <taxon>Fagaceae</taxon>
        <taxon>Fagus</taxon>
    </lineage>
</organism>
<gene>
    <name evidence="5" type="ORF">FSB_LOCUS29403</name>
</gene>
<sequence>MLQAGSGLVGDDDALGSGGAISARIESSYIINLRDLGMKHVKDYIFVHGYIEPVMVILHERELTWAGRVSWKHHTCMISALSISTTTKQHPLIWSAVNLPHDAYKLLAVPSPIGGVLVIGANSIHYHSQSASCALALNNYAVPVDSSSGSYFKLVQLVFGLSMRTSSFHTTLVSFIGDSNCNFLGGDPLSPMLFDIVMEALSCMLDRAAHSGYFSGFSVGSSDWQQVVISHLHFANDTLIFCDADPHQLTSLRFVFTWFEAVFSLKINLGKSELVPVGEVSNMDSLVDILGCNLGSPPMKYLGVPLGAGFKEKAIWNLVLEKVERRLAGWKCLYLSKGGRVTLIKSTLSSIPTYLLSLFLLPASVAHRLEKLQRDFLWGSIGEEKRFHLIRWDKVCLPFQNGGLAIKNLRLFNQALLGKWIWRFGTERDFLWRKVIEAKYGSVKGGWCSSPVNSPYGVSLWKTISKDWSSFKRFSFDVGDGSRVSFWHDVWCGDNNLKETFPTLFAIACNPTASVADILRVHNGTTHWDLTFTRYIQDWESDAMMNLLEILYAKARNGNGVDSIFWGAAKSNCFTVGSYYRALSGTQHGSFPWKIIWKSRAPPRVAFFVWMAALGRILTIDNLWRRKAMVLDWCCMCKNGAESVEHLLLHCPFAGEIWAMVFGLFGVYWVMPRTILELLECWQGCFGNHRHFPIWRVIPQCLMWSIWRERNGRSFENCEQSYVEIKFFFLRSLFDWVVGWGIHPCLSFLDFLELCSLSQEMPRSSFSVELDAANASWLLTDVALLSTKTGELLLLTLVYDGRRLGDSLLVQFTCGLGGSMLSSGLKEEVGDIEGDAPQVKRLRRSSSDALQDMISGEELSLYGSAPNNADSAQKTFSFAVRDSLINVGPLKDFSYGLRMNADANATGLAKQSNYELVCCSGHGKNGALCVLRQSIRPEMITEVELPGCKGIWTVYHKNARGHNADFSKMAADENEYHAYLIISLEARTMRVVAVVLGMWGNGNVVVLVVGVAKGMSMVEHVGMRLVSVGDRYLGMGVIVVVVLETGDLLTEVTESVDYFVQGRTIAAGNLFGRRRVVQVFERGARILDGSFMTQELNFGAPNSESGSGSESSTVLSVSIADPYVLLSMSDGSIRLLIGDLSTCMVSIYTPSSFETSKKSVSSCTLYHDKGPEPWLRKTSTDAWLSTGMSEAIDGADGAPHDQGDIYCVVCYESGALEIFDVPGFNCVFSADKFMSGKAHLVDMFMQEPTKDVEGTNKSSEDVIGQGRKESVHNMKVVELAMHRWEGQHSRPFLFGILTDGTILCYHAYLYEGVESTSKNENSVSVQNSGGLSSISASRLRNLRFVRVPLDTYAREETSSESPCRRITIFKNIGGHHGLFLSGSRPSWFMVFRERLRVHPQLCDGSIVAFTVLHNVNCNHGLIYVTSQGILKICQLPSVSSYDNYWPIPLKGTPHQVTYFAEKNLYPLIVSVPVQKPLNQVLSSLVDQEVGHQVENHNLGPDELHRTYTVDEFEVRILEPEKSGGPWQTKATIPMQSSESALTVRVVTLLNTTTRENETLLAIGTGYVQGEDVAARGRVLLFSVGKNTDNPQNLVSEVYSKELKGAISALASLQGQLLIASGPKIILHKWTGTELNGVAFFDAPPLYVVSLNIVKNFILLGDIHKSIYFLSWKEQGAQLSLLAKDFGSLDCFATEFLIDGSTLSLIVSDDQKNIQIFYYAPKMSESWKGQKLLSRAEFHVGAHVTKFLRLQMLSTSSDRTGAAPGSDKTNRFALLFGTLDGSIGCIAPLDELTFRRLQSLQRKLVDAVAHVAGLNPKSFRLFRSNGKAHRPGPDSIVDCELLCHYEMLPLEEQLEIANQIGTTRSQILSNLTDLSLGTSFL</sequence>
<accession>A0A2N9GQA7</accession>
<evidence type="ECO:0000259" key="4">
    <source>
        <dbReference type="Pfam" id="PF23726"/>
    </source>
</evidence>
<feature type="domain" description="Reverse transcriptase" evidence="1">
    <location>
        <begin position="186"/>
        <end position="305"/>
    </location>
</feature>
<evidence type="ECO:0000313" key="5">
    <source>
        <dbReference type="EMBL" id="SPD01521.1"/>
    </source>
</evidence>
<dbReference type="Pfam" id="PF23726">
    <property type="entry name" value="Beta-prop_RSE1_2nd"/>
    <property type="match status" value="1"/>
</dbReference>
<evidence type="ECO:0000259" key="1">
    <source>
        <dbReference type="Pfam" id="PF00078"/>
    </source>
</evidence>
<dbReference type="Pfam" id="PF13966">
    <property type="entry name" value="zf-RVT"/>
    <property type="match status" value="1"/>
</dbReference>
<evidence type="ECO:0000259" key="2">
    <source>
        <dbReference type="Pfam" id="PF03178"/>
    </source>
</evidence>
<feature type="domain" description="RSE1/DDB1/CPSF1 C-terminal" evidence="2">
    <location>
        <begin position="1512"/>
        <end position="1845"/>
    </location>
</feature>
<dbReference type="GO" id="GO:0005634">
    <property type="term" value="C:nucleus"/>
    <property type="evidence" value="ECO:0007669"/>
    <property type="project" value="InterPro"/>
</dbReference>
<dbReference type="PANTHER" id="PTHR10644">
    <property type="entry name" value="DNA REPAIR/RNA PROCESSING CPSF FAMILY"/>
    <property type="match status" value="1"/>
</dbReference>
<dbReference type="InterPro" id="IPR000477">
    <property type="entry name" value="RT_dom"/>
</dbReference>
<feature type="domain" description="Reverse transcriptase zinc-binding" evidence="3">
    <location>
        <begin position="574"/>
        <end position="658"/>
    </location>
</feature>
<proteinExistence type="predicted"/>
<feature type="domain" description="RSE1/DDB1/CPSF1 second beta-propeller" evidence="4">
    <location>
        <begin position="1042"/>
        <end position="1435"/>
    </location>
</feature>
<dbReference type="InterPro" id="IPR026960">
    <property type="entry name" value="RVT-Znf"/>
</dbReference>
<name>A0A2N9GQA7_FAGSY</name>
<evidence type="ECO:0000259" key="3">
    <source>
        <dbReference type="Pfam" id="PF13966"/>
    </source>
</evidence>
<dbReference type="GO" id="GO:0003676">
    <property type="term" value="F:nucleic acid binding"/>
    <property type="evidence" value="ECO:0007669"/>
    <property type="project" value="InterPro"/>
</dbReference>
<dbReference type="InterPro" id="IPR050358">
    <property type="entry name" value="RSE1/DDB1/CFT1"/>
</dbReference>
<protein>
    <recommendedName>
        <fullName evidence="6">Cleavage and polyadenylation specificity factor subunit 1</fullName>
    </recommendedName>
</protein>
<dbReference type="InterPro" id="IPR004871">
    <property type="entry name" value="RSE1/DDB1/CPSF1_C"/>
</dbReference>
<dbReference type="InterPro" id="IPR058543">
    <property type="entry name" value="Beta-prop_RSE1/DDB1/CPSF1_2nd"/>
</dbReference>
<dbReference type="InterPro" id="IPR015943">
    <property type="entry name" value="WD40/YVTN_repeat-like_dom_sf"/>
</dbReference>